<dbReference type="STRING" id="91928.A0A0D1ZSG0"/>
<keyword evidence="3" id="KW-1185">Reference proteome</keyword>
<accession>A0A0D1ZSG0</accession>
<dbReference type="PANTHER" id="PTHR42921:SF4">
    <property type="entry name" value="ACETOACETYL-COA SYNTHASE (AFU_ORTHOLOGUE AFUA_8G04770)"/>
    <property type="match status" value="1"/>
</dbReference>
<dbReference type="InterPro" id="IPR000873">
    <property type="entry name" value="AMP-dep_synth/lig_dom"/>
</dbReference>
<dbReference type="VEuPathDB" id="FungiDB:PV08_05817"/>
<dbReference type="Proteomes" id="UP000053328">
    <property type="component" value="Unassembled WGS sequence"/>
</dbReference>
<dbReference type="InterPro" id="IPR045851">
    <property type="entry name" value="AMP-bd_C_sf"/>
</dbReference>
<protein>
    <recommendedName>
        <fullName evidence="1">AMP-dependent synthetase/ligase domain-containing protein</fullName>
    </recommendedName>
</protein>
<dbReference type="OrthoDB" id="10253869at2759"/>
<reference evidence="2 3" key="1">
    <citation type="submission" date="2015-01" db="EMBL/GenBank/DDBJ databases">
        <title>The Genome Sequence of Exophiala spinifera CBS89968.</title>
        <authorList>
            <consortium name="The Broad Institute Genomics Platform"/>
            <person name="Cuomo C."/>
            <person name="de Hoog S."/>
            <person name="Gorbushina A."/>
            <person name="Stielow B."/>
            <person name="Teixiera M."/>
            <person name="Abouelleil A."/>
            <person name="Chapman S.B."/>
            <person name="Priest M."/>
            <person name="Young S.K."/>
            <person name="Wortman J."/>
            <person name="Nusbaum C."/>
            <person name="Birren B."/>
        </authorList>
    </citation>
    <scope>NUCLEOTIDE SEQUENCE [LARGE SCALE GENOMIC DNA]</scope>
    <source>
        <strain evidence="2 3">CBS 89968</strain>
    </source>
</reference>
<dbReference type="PANTHER" id="PTHR42921">
    <property type="entry name" value="ACETOACETYL-COA SYNTHETASE"/>
    <property type="match status" value="1"/>
</dbReference>
<dbReference type="Gene3D" id="3.30.300.30">
    <property type="match status" value="1"/>
</dbReference>
<dbReference type="PROSITE" id="PS00455">
    <property type="entry name" value="AMP_BINDING"/>
    <property type="match status" value="1"/>
</dbReference>
<dbReference type="SUPFAM" id="SSF56801">
    <property type="entry name" value="Acetyl-CoA synthetase-like"/>
    <property type="match status" value="1"/>
</dbReference>
<dbReference type="Gene3D" id="3.40.50.12780">
    <property type="entry name" value="N-terminal domain of ligase-like"/>
    <property type="match status" value="2"/>
</dbReference>
<proteinExistence type="predicted"/>
<dbReference type="GO" id="GO:0030729">
    <property type="term" value="F:acetoacetate-CoA ligase activity"/>
    <property type="evidence" value="ECO:0007669"/>
    <property type="project" value="TreeGrafter"/>
</dbReference>
<dbReference type="AlphaFoldDB" id="A0A0D1ZSG0"/>
<evidence type="ECO:0000259" key="1">
    <source>
        <dbReference type="Pfam" id="PF00501"/>
    </source>
</evidence>
<gene>
    <name evidence="2" type="ORF">PV08_05817</name>
</gene>
<sequence>MDMDESNMDRSQKYSWNDLHQLVEKYAGAFRSSGLIKGDVVALVGSNCVRTLSIFLATASIGAIFSSFATDMGSKGLDDRLQQLKSRFLLAEPTYSYNGKCHNISSKLNTAVGRLQQGGPCEAIILGSNTGFSSNCTSWDTFIARGEGRKLRFEQMPFNAPLVVMFSSGTTGTPKGIVHSHGIRIHQGLVLNGLKEFLMHNSLGPGDLHFHYTNIGWTLWNISIGALFAGATIVLYDGSPFYPTADDCLRLLFKHRITSFGAGPRYFSEIQKLNVVPNFYVRWPRTVRFFPTRDPIATFISWSISCQGSGNGYIVTATDGSPLPDGQGGELVCRNPFPNMPAMFWNDPQRKRYFDAFFAKIPHVWVHGDFIHVDPETKGIYVLGRSDGVLNPSGVRFGSADIYGTLSKPLITSDIADSIVVGQQRVDSKYSDPAERVVLFVKVTPGASVSGSLRLRSDLETSIRSQIAKDFSRRHVPSFVFAAPEIPYNAKGKKLEIQLESVLCGGQAALAKPKLTESEHQIIQWFEKFYDTEEVDGSHPRLDPRCREYGDP</sequence>
<organism evidence="2 3">
    <name type="scientific">Exophiala spinifera</name>
    <dbReference type="NCBI Taxonomy" id="91928"/>
    <lineage>
        <taxon>Eukaryota</taxon>
        <taxon>Fungi</taxon>
        <taxon>Dikarya</taxon>
        <taxon>Ascomycota</taxon>
        <taxon>Pezizomycotina</taxon>
        <taxon>Eurotiomycetes</taxon>
        <taxon>Chaetothyriomycetidae</taxon>
        <taxon>Chaetothyriales</taxon>
        <taxon>Herpotrichiellaceae</taxon>
        <taxon>Exophiala</taxon>
    </lineage>
</organism>
<evidence type="ECO:0000313" key="3">
    <source>
        <dbReference type="Proteomes" id="UP000053328"/>
    </source>
</evidence>
<dbReference type="EMBL" id="KN847495">
    <property type="protein sequence ID" value="KIW15767.1"/>
    <property type="molecule type" value="Genomic_DNA"/>
</dbReference>
<name>A0A0D1ZSG0_9EURO</name>
<feature type="domain" description="AMP-dependent synthetase/ligase" evidence="1">
    <location>
        <begin position="9"/>
        <end position="272"/>
    </location>
</feature>
<dbReference type="GeneID" id="27332900"/>
<dbReference type="InterPro" id="IPR020845">
    <property type="entry name" value="AMP-binding_CS"/>
</dbReference>
<dbReference type="InterPro" id="IPR042099">
    <property type="entry name" value="ANL_N_sf"/>
</dbReference>
<dbReference type="HOGENOM" id="CLU_000022_3_3_1"/>
<dbReference type="RefSeq" id="XP_016235983.1">
    <property type="nucleotide sequence ID" value="XM_016380156.1"/>
</dbReference>
<dbReference type="Pfam" id="PF00501">
    <property type="entry name" value="AMP-binding"/>
    <property type="match status" value="1"/>
</dbReference>
<evidence type="ECO:0000313" key="2">
    <source>
        <dbReference type="EMBL" id="KIW15767.1"/>
    </source>
</evidence>